<dbReference type="EMBL" id="CM007656">
    <property type="protein sequence ID" value="ONH99745.1"/>
    <property type="molecule type" value="Genomic_DNA"/>
</dbReference>
<dbReference type="GO" id="GO:1902600">
    <property type="term" value="P:proton transmembrane transport"/>
    <property type="evidence" value="ECO:0007669"/>
    <property type="project" value="InterPro"/>
</dbReference>
<evidence type="ECO:0000259" key="12">
    <source>
        <dbReference type="Pfam" id="PF00999"/>
    </source>
</evidence>
<keyword evidence="7" id="KW-0406">Ion transport</keyword>
<dbReference type="Proteomes" id="UP000006882">
    <property type="component" value="Chromosome G6"/>
</dbReference>
<dbReference type="Gramene" id="ONH99745">
    <property type="protein sequence ID" value="ONH99745"/>
    <property type="gene ID" value="PRUPE_6G047300"/>
</dbReference>
<evidence type="ECO:0000313" key="16">
    <source>
        <dbReference type="Proteomes" id="UP000006882"/>
    </source>
</evidence>
<accession>A0A251NKC7</accession>
<evidence type="ECO:0000256" key="1">
    <source>
        <dbReference type="ARBA" id="ARBA00004141"/>
    </source>
</evidence>
<dbReference type="Pfam" id="PF23259">
    <property type="entry name" value="CHX17_C"/>
    <property type="match status" value="1"/>
</dbReference>
<feature type="region of interest" description="Disordered" evidence="10">
    <location>
        <begin position="792"/>
        <end position="818"/>
    </location>
</feature>
<keyword evidence="5" id="KW-0630">Potassium</keyword>
<evidence type="ECO:0000256" key="5">
    <source>
        <dbReference type="ARBA" id="ARBA00022958"/>
    </source>
</evidence>
<feature type="domain" description="Cation/H+ exchanger transmembrane" evidence="12">
    <location>
        <begin position="51"/>
        <end position="434"/>
    </location>
</feature>
<keyword evidence="8 11" id="KW-0472">Membrane</keyword>
<evidence type="ECO:0000259" key="13">
    <source>
        <dbReference type="Pfam" id="PF23256"/>
    </source>
</evidence>
<dbReference type="SMR" id="A0A251NKC7"/>
<evidence type="ECO:0000256" key="9">
    <source>
        <dbReference type="ARBA" id="ARBA00038341"/>
    </source>
</evidence>
<dbReference type="InterPro" id="IPR057291">
    <property type="entry name" value="CHX17_2nd"/>
</dbReference>
<keyword evidence="3" id="KW-0633">Potassium transport</keyword>
<feature type="transmembrane region" description="Helical" evidence="11">
    <location>
        <begin position="37"/>
        <end position="60"/>
    </location>
</feature>
<reference evidence="15 16" key="1">
    <citation type="journal article" date="2013" name="Nat. Genet.">
        <title>The high-quality draft genome of peach (Prunus persica) identifies unique patterns of genetic diversity, domestication and genome evolution.</title>
        <authorList>
            <consortium name="International Peach Genome Initiative"/>
            <person name="Verde I."/>
            <person name="Abbott A.G."/>
            <person name="Scalabrin S."/>
            <person name="Jung S."/>
            <person name="Shu S."/>
            <person name="Marroni F."/>
            <person name="Zhebentyayeva T."/>
            <person name="Dettori M.T."/>
            <person name="Grimwood J."/>
            <person name="Cattonaro F."/>
            <person name="Zuccolo A."/>
            <person name="Rossini L."/>
            <person name="Jenkins J."/>
            <person name="Vendramin E."/>
            <person name="Meisel L.A."/>
            <person name="Decroocq V."/>
            <person name="Sosinski B."/>
            <person name="Prochnik S."/>
            <person name="Mitros T."/>
            <person name="Policriti A."/>
            <person name="Cipriani G."/>
            <person name="Dondini L."/>
            <person name="Ficklin S."/>
            <person name="Goodstein D.M."/>
            <person name="Xuan P."/>
            <person name="Del Fabbro C."/>
            <person name="Aramini V."/>
            <person name="Copetti D."/>
            <person name="Gonzalez S."/>
            <person name="Horner D.S."/>
            <person name="Falchi R."/>
            <person name="Lucas S."/>
            <person name="Mica E."/>
            <person name="Maldonado J."/>
            <person name="Lazzari B."/>
            <person name="Bielenberg D."/>
            <person name="Pirona R."/>
            <person name="Miculan M."/>
            <person name="Barakat A."/>
            <person name="Testolin R."/>
            <person name="Stella A."/>
            <person name="Tartarini S."/>
            <person name="Tonutti P."/>
            <person name="Arus P."/>
            <person name="Orellana A."/>
            <person name="Wells C."/>
            <person name="Main D."/>
            <person name="Vizzotto G."/>
            <person name="Silva H."/>
            <person name="Salamini F."/>
            <person name="Schmutz J."/>
            <person name="Morgante M."/>
            <person name="Rokhsar D.S."/>
        </authorList>
    </citation>
    <scope>NUCLEOTIDE SEQUENCE [LARGE SCALE GENOMIC DNA]</scope>
    <source>
        <strain evidence="16">cv. Nemared</strain>
    </source>
</reference>
<name>A0A251NKC7_PRUPE</name>
<dbReference type="Gene3D" id="1.20.1530.20">
    <property type="match status" value="1"/>
</dbReference>
<dbReference type="Pfam" id="PF00999">
    <property type="entry name" value="Na_H_Exchanger"/>
    <property type="match status" value="1"/>
</dbReference>
<dbReference type="PANTHER" id="PTHR32468:SF23">
    <property type="entry name" value="CATION_H(+) ANTIPORTER 14"/>
    <property type="match status" value="1"/>
</dbReference>
<dbReference type="InterPro" id="IPR057290">
    <property type="entry name" value="CHX17_C"/>
</dbReference>
<dbReference type="GO" id="GO:0012505">
    <property type="term" value="C:endomembrane system"/>
    <property type="evidence" value="ECO:0000318"/>
    <property type="project" value="GO_Central"/>
</dbReference>
<keyword evidence="2" id="KW-0813">Transport</keyword>
<evidence type="ECO:0000256" key="2">
    <source>
        <dbReference type="ARBA" id="ARBA00022448"/>
    </source>
</evidence>
<feature type="transmembrane region" description="Helical" evidence="11">
    <location>
        <begin position="238"/>
        <end position="260"/>
    </location>
</feature>
<dbReference type="GO" id="GO:0098662">
    <property type="term" value="P:inorganic cation transmembrane transport"/>
    <property type="evidence" value="ECO:0000318"/>
    <property type="project" value="GO_Central"/>
</dbReference>
<evidence type="ECO:0000256" key="11">
    <source>
        <dbReference type="SAM" id="Phobius"/>
    </source>
</evidence>
<gene>
    <name evidence="15" type="ORF">PRUPE_6G047300</name>
</gene>
<evidence type="ECO:0000256" key="8">
    <source>
        <dbReference type="ARBA" id="ARBA00023136"/>
    </source>
</evidence>
<keyword evidence="16" id="KW-1185">Reference proteome</keyword>
<feature type="transmembrane region" description="Helical" evidence="11">
    <location>
        <begin position="167"/>
        <end position="189"/>
    </location>
</feature>
<comment type="subcellular location">
    <subcellularLocation>
        <location evidence="1">Membrane</location>
        <topology evidence="1">Multi-pass membrane protein</topology>
    </subcellularLocation>
</comment>
<feature type="transmembrane region" description="Helical" evidence="11">
    <location>
        <begin position="201"/>
        <end position="226"/>
    </location>
</feature>
<feature type="transmembrane region" description="Helical" evidence="11">
    <location>
        <begin position="72"/>
        <end position="94"/>
    </location>
</feature>
<dbReference type="GO" id="GO:0006813">
    <property type="term" value="P:potassium ion transport"/>
    <property type="evidence" value="ECO:0007669"/>
    <property type="project" value="UniProtKB-KW"/>
</dbReference>
<evidence type="ECO:0000256" key="4">
    <source>
        <dbReference type="ARBA" id="ARBA00022692"/>
    </source>
</evidence>
<proteinExistence type="inferred from homology"/>
<dbReference type="InterPro" id="IPR050794">
    <property type="entry name" value="CPA2_transporter"/>
</dbReference>
<dbReference type="InterPro" id="IPR006153">
    <property type="entry name" value="Cation/H_exchanger_TM"/>
</dbReference>
<dbReference type="InterPro" id="IPR038770">
    <property type="entry name" value="Na+/solute_symporter_sf"/>
</dbReference>
<feature type="transmembrane region" description="Helical" evidence="11">
    <location>
        <begin position="356"/>
        <end position="377"/>
    </location>
</feature>
<feature type="domain" description="Cation/H(+) antiporter C-terminal" evidence="14">
    <location>
        <begin position="632"/>
        <end position="773"/>
    </location>
</feature>
<feature type="transmembrane region" description="Helical" evidence="11">
    <location>
        <begin position="383"/>
        <end position="401"/>
    </location>
</feature>
<evidence type="ECO:0000313" key="15">
    <source>
        <dbReference type="EMBL" id="ONH99745.1"/>
    </source>
</evidence>
<dbReference type="Pfam" id="PF23256">
    <property type="entry name" value="CHX17_2nd"/>
    <property type="match status" value="1"/>
</dbReference>
<evidence type="ECO:0000256" key="3">
    <source>
        <dbReference type="ARBA" id="ARBA00022538"/>
    </source>
</evidence>
<keyword evidence="4 11" id="KW-0812">Transmembrane</keyword>
<feature type="transmembrane region" description="Helical" evidence="11">
    <location>
        <begin position="327"/>
        <end position="344"/>
    </location>
</feature>
<organism evidence="15 16">
    <name type="scientific">Prunus persica</name>
    <name type="common">Peach</name>
    <name type="synonym">Amygdalus persica</name>
    <dbReference type="NCBI Taxonomy" id="3760"/>
    <lineage>
        <taxon>Eukaryota</taxon>
        <taxon>Viridiplantae</taxon>
        <taxon>Streptophyta</taxon>
        <taxon>Embryophyta</taxon>
        <taxon>Tracheophyta</taxon>
        <taxon>Spermatophyta</taxon>
        <taxon>Magnoliopsida</taxon>
        <taxon>eudicotyledons</taxon>
        <taxon>Gunneridae</taxon>
        <taxon>Pentapetalae</taxon>
        <taxon>rosids</taxon>
        <taxon>fabids</taxon>
        <taxon>Rosales</taxon>
        <taxon>Rosaceae</taxon>
        <taxon>Amygdaloideae</taxon>
        <taxon>Amygdaleae</taxon>
        <taxon>Prunus</taxon>
    </lineage>
</organism>
<protein>
    <submittedName>
        <fullName evidence="15">Uncharacterized protein</fullName>
    </submittedName>
</protein>
<feature type="domain" description="Cation/H(+) antiporter central" evidence="13">
    <location>
        <begin position="523"/>
        <end position="621"/>
    </location>
</feature>
<dbReference type="GO" id="GO:0015297">
    <property type="term" value="F:antiporter activity"/>
    <property type="evidence" value="ECO:0007669"/>
    <property type="project" value="InterPro"/>
</dbReference>
<feature type="transmembrane region" description="Helical" evidence="11">
    <location>
        <begin position="413"/>
        <end position="433"/>
    </location>
</feature>
<dbReference type="GO" id="GO:0006885">
    <property type="term" value="P:regulation of pH"/>
    <property type="evidence" value="ECO:0000318"/>
    <property type="project" value="GO_Central"/>
</dbReference>
<evidence type="ECO:0000256" key="10">
    <source>
        <dbReference type="SAM" id="MobiDB-lite"/>
    </source>
</evidence>
<dbReference type="eggNOG" id="KOG1650">
    <property type="taxonomic scope" value="Eukaryota"/>
</dbReference>
<keyword evidence="6 11" id="KW-1133">Transmembrane helix</keyword>
<feature type="transmembrane region" description="Helical" evidence="11">
    <location>
        <begin position="100"/>
        <end position="121"/>
    </location>
</feature>
<dbReference type="GO" id="GO:0016020">
    <property type="term" value="C:membrane"/>
    <property type="evidence" value="ECO:0007669"/>
    <property type="project" value="UniProtKB-SubCell"/>
</dbReference>
<dbReference type="OrthoDB" id="2687058at2759"/>
<evidence type="ECO:0000256" key="6">
    <source>
        <dbReference type="ARBA" id="ARBA00022989"/>
    </source>
</evidence>
<dbReference type="PANTHER" id="PTHR32468">
    <property type="entry name" value="CATION/H + ANTIPORTER"/>
    <property type="match status" value="1"/>
</dbReference>
<evidence type="ECO:0000256" key="7">
    <source>
        <dbReference type="ARBA" id="ARBA00023065"/>
    </source>
</evidence>
<comment type="similarity">
    <text evidence="9">Belongs to the monovalent cation:proton antiporter 2 (CPA2) transporter (TC 2.A.37) family. CHX (TC 2.A.37.4) subfamily.</text>
</comment>
<feature type="transmembrane region" description="Helical" evidence="11">
    <location>
        <begin position="133"/>
        <end position="155"/>
    </location>
</feature>
<evidence type="ECO:0000259" key="14">
    <source>
        <dbReference type="Pfam" id="PF23259"/>
    </source>
</evidence>
<dbReference type="AlphaFoldDB" id="A0A251NKC7"/>
<sequence length="818" mass="90955">MSLGTVTGPYTEEFLVCQSIHKICPKSLWHDIHIFDYALPVLLVQTILIFFVSRFIYFVLRPVQQSMMMAQLLAGIIIGPTILGRYVTFMRYLFPPEGRVTLQIFANLGFMLHFFILGVQLNANLLKKVGTNAALIGSLAFAMPYVIGGLSYLTMRSLMPMDQTLRTGLVVVVTANSLSSFPVIISLLSELNILNSELGHLAIYTSMVSDLCCVCMATTLTTVGAFREHSKWNSLSSMFWMVFFVFVVLFVLRPFILWLTKNTPEGQQLEEFHFFVILVLVFGCAFCSQYLGRQSAFGPLLLGIVLPEGPPIATTVVKKLDTVTNGLFIPVFFAISGLTTDLMAFRGRRALAITELVIIMGYVGKFVGTLLPALYFGVPFQDATSLALIMCCKGIIDVAIYNAWRDGKIMDDLCFGLLLITMLIVTGIARIMVGRLYDPSRRYTAYGRRTILNSSNNSRLRILVCIQNEEHVPGLINLLEASNPTRFNPITVFVLQLSELTGHAVASLVPHYHLKKVTSQATSSEHIVNAFNRYEQRQQGSALVQHFNAIAPYSSMHDDVCSLALDKSTTIVILPYHKQWTIFGSVGATNRSIKYVNGKIMNKAPCSVGFLIDRGQLGGNPSVVIGKTFYRIALLFFGGVDDLEALAYGRRMAEHPNISFTLVRFKHEKVPTKKGEVNPEHELLREYMIRAAMSKEKNQYREETVKDGSETTQIIRSMEDGFDLVIVGCHHDPESPLLLGLMNADWVECPELGVIGDILAATDFTFSVLVVQQQPPTSTCSRSVQSRVFPASFDDEGDCPPPHSTNPISSDESKRCPV</sequence>
<feature type="transmembrane region" description="Helical" evidence="11">
    <location>
        <begin position="272"/>
        <end position="292"/>
    </location>
</feature>